<evidence type="ECO:0000313" key="1">
    <source>
        <dbReference type="EMBL" id="SLN24787.1"/>
    </source>
</evidence>
<name>A0A1X6YLH0_9RHOB</name>
<evidence type="ECO:0000313" key="2">
    <source>
        <dbReference type="Proteomes" id="UP000193570"/>
    </source>
</evidence>
<sequence>MSGSIDRLENALMIMAHLVAERPDGAKFIPICKHLEAEIAKLRTTESYIDRMRRLAENGSGLAA</sequence>
<dbReference type="Proteomes" id="UP000193570">
    <property type="component" value="Unassembled WGS sequence"/>
</dbReference>
<keyword evidence="2" id="KW-1185">Reference proteome</keyword>
<reference evidence="1 2" key="1">
    <citation type="submission" date="2017-03" db="EMBL/GenBank/DDBJ databases">
        <authorList>
            <person name="Afonso C.L."/>
            <person name="Miller P.J."/>
            <person name="Scott M.A."/>
            <person name="Spackman E."/>
            <person name="Goraichik I."/>
            <person name="Dimitrov K.M."/>
            <person name="Suarez D.L."/>
            <person name="Swayne D.E."/>
        </authorList>
    </citation>
    <scope>NUCLEOTIDE SEQUENCE [LARGE SCALE GENOMIC DNA]</scope>
    <source>
        <strain evidence="1 2">CECT 8625</strain>
    </source>
</reference>
<gene>
    <name evidence="1" type="ORF">ROJ8625_01031</name>
</gene>
<dbReference type="RefSeq" id="WP_085790722.1">
    <property type="nucleotide sequence ID" value="NZ_FWFK01000001.1"/>
</dbReference>
<dbReference type="OrthoDB" id="7620644at2"/>
<dbReference type="EMBL" id="FWFK01000001">
    <property type="protein sequence ID" value="SLN24787.1"/>
    <property type="molecule type" value="Genomic_DNA"/>
</dbReference>
<organism evidence="1 2">
    <name type="scientific">Roseivivax jejudonensis</name>
    <dbReference type="NCBI Taxonomy" id="1529041"/>
    <lineage>
        <taxon>Bacteria</taxon>
        <taxon>Pseudomonadati</taxon>
        <taxon>Pseudomonadota</taxon>
        <taxon>Alphaproteobacteria</taxon>
        <taxon>Rhodobacterales</taxon>
        <taxon>Roseobacteraceae</taxon>
        <taxon>Roseivivax</taxon>
    </lineage>
</organism>
<dbReference type="AlphaFoldDB" id="A0A1X6YLH0"/>
<accession>A0A1X6YLH0</accession>
<protein>
    <submittedName>
        <fullName evidence="1">Uncharacterized protein</fullName>
    </submittedName>
</protein>
<proteinExistence type="predicted"/>